<dbReference type="GO" id="GO:0022857">
    <property type="term" value="F:transmembrane transporter activity"/>
    <property type="evidence" value="ECO:0007669"/>
    <property type="project" value="InterPro"/>
</dbReference>
<keyword evidence="9" id="KW-1185">Reference proteome</keyword>
<keyword evidence="5 6" id="KW-0472">Membrane</keyword>
<dbReference type="STRING" id="131112.SAMN04489737_0284"/>
<feature type="transmembrane region" description="Helical" evidence="6">
    <location>
        <begin position="305"/>
        <end position="324"/>
    </location>
</feature>
<dbReference type="Gene3D" id="1.20.1250.20">
    <property type="entry name" value="MFS general substrate transporter like domains"/>
    <property type="match status" value="2"/>
</dbReference>
<feature type="transmembrane region" description="Helical" evidence="6">
    <location>
        <begin position="160"/>
        <end position="181"/>
    </location>
</feature>
<keyword evidence="4 6" id="KW-1133">Transmembrane helix</keyword>
<dbReference type="InterPro" id="IPR036259">
    <property type="entry name" value="MFS_trans_sf"/>
</dbReference>
<feature type="transmembrane region" description="Helical" evidence="6">
    <location>
        <begin position="360"/>
        <end position="378"/>
    </location>
</feature>
<feature type="transmembrane region" description="Helical" evidence="6">
    <location>
        <begin position="33"/>
        <end position="51"/>
    </location>
</feature>
<dbReference type="EMBL" id="LT629804">
    <property type="protein sequence ID" value="SDU78016.1"/>
    <property type="molecule type" value="Genomic_DNA"/>
</dbReference>
<dbReference type="Proteomes" id="UP000214355">
    <property type="component" value="Chromosome I"/>
</dbReference>
<evidence type="ECO:0000313" key="9">
    <source>
        <dbReference type="Proteomes" id="UP000214355"/>
    </source>
</evidence>
<keyword evidence="3 6" id="KW-0812">Transmembrane</keyword>
<evidence type="ECO:0000256" key="2">
    <source>
        <dbReference type="ARBA" id="ARBA00022475"/>
    </source>
</evidence>
<dbReference type="PROSITE" id="PS50850">
    <property type="entry name" value="MFS"/>
    <property type="match status" value="1"/>
</dbReference>
<name>A0A1H2LC68_9ACTO</name>
<feature type="transmembrane region" description="Helical" evidence="6">
    <location>
        <begin position="57"/>
        <end position="77"/>
    </location>
</feature>
<feature type="transmembrane region" description="Helical" evidence="6">
    <location>
        <begin position="336"/>
        <end position="354"/>
    </location>
</feature>
<reference evidence="9" key="1">
    <citation type="submission" date="2016-10" db="EMBL/GenBank/DDBJ databases">
        <authorList>
            <person name="Varghese N."/>
            <person name="Submissions S."/>
        </authorList>
    </citation>
    <scope>NUCLEOTIDE SEQUENCE [LARGE SCALE GENOMIC DNA]</scope>
    <source>
        <strain evidence="9">DSM 10002</strain>
    </source>
</reference>
<evidence type="ECO:0000256" key="5">
    <source>
        <dbReference type="ARBA" id="ARBA00023136"/>
    </source>
</evidence>
<dbReference type="InterPro" id="IPR050189">
    <property type="entry name" value="MFS_Efflux_Transporters"/>
</dbReference>
<dbReference type="InterPro" id="IPR001958">
    <property type="entry name" value="Tet-R_TetA/multi-R_MdtG-like"/>
</dbReference>
<feature type="transmembrane region" description="Helical" evidence="6">
    <location>
        <begin position="398"/>
        <end position="418"/>
    </location>
</feature>
<feature type="transmembrane region" description="Helical" evidence="6">
    <location>
        <begin position="128"/>
        <end position="148"/>
    </location>
</feature>
<evidence type="ECO:0000259" key="7">
    <source>
        <dbReference type="PROSITE" id="PS50850"/>
    </source>
</evidence>
<dbReference type="GO" id="GO:0005886">
    <property type="term" value="C:plasma membrane"/>
    <property type="evidence" value="ECO:0007669"/>
    <property type="project" value="UniProtKB-SubCell"/>
</dbReference>
<feature type="transmembrane region" description="Helical" evidence="6">
    <location>
        <begin position="424"/>
        <end position="444"/>
    </location>
</feature>
<dbReference type="AlphaFoldDB" id="A0A1H2LC68"/>
<dbReference type="CDD" id="cd17325">
    <property type="entry name" value="MFS_MdtG_SLC18_like"/>
    <property type="match status" value="1"/>
</dbReference>
<dbReference type="PANTHER" id="PTHR43124">
    <property type="entry name" value="PURINE EFFLUX PUMP PBUE"/>
    <property type="match status" value="1"/>
</dbReference>
<dbReference type="PRINTS" id="PR01035">
    <property type="entry name" value="TCRTETA"/>
</dbReference>
<proteinExistence type="predicted"/>
<dbReference type="SUPFAM" id="SSF103473">
    <property type="entry name" value="MFS general substrate transporter"/>
    <property type="match status" value="1"/>
</dbReference>
<evidence type="ECO:0000313" key="8">
    <source>
        <dbReference type="EMBL" id="SDU78016.1"/>
    </source>
</evidence>
<keyword evidence="2" id="KW-1003">Cell membrane</keyword>
<organism evidence="8 9">
    <name type="scientific">Arcanobacterium phocae</name>
    <dbReference type="NCBI Taxonomy" id="131112"/>
    <lineage>
        <taxon>Bacteria</taxon>
        <taxon>Bacillati</taxon>
        <taxon>Actinomycetota</taxon>
        <taxon>Actinomycetes</taxon>
        <taxon>Actinomycetales</taxon>
        <taxon>Actinomycetaceae</taxon>
        <taxon>Arcanobacterium</taxon>
    </lineage>
</organism>
<evidence type="ECO:0000256" key="6">
    <source>
        <dbReference type="SAM" id="Phobius"/>
    </source>
</evidence>
<feature type="domain" description="Major facilitator superfamily (MFS) profile" evidence="7">
    <location>
        <begin position="32"/>
        <end position="449"/>
    </location>
</feature>
<dbReference type="Pfam" id="PF07690">
    <property type="entry name" value="MFS_1"/>
    <property type="match status" value="1"/>
</dbReference>
<dbReference type="PANTHER" id="PTHR43124:SF3">
    <property type="entry name" value="CHLORAMPHENICOL EFFLUX PUMP RV0191"/>
    <property type="match status" value="1"/>
</dbReference>
<feature type="transmembrane region" description="Helical" evidence="6">
    <location>
        <begin position="98"/>
        <end position="116"/>
    </location>
</feature>
<dbReference type="InterPro" id="IPR020846">
    <property type="entry name" value="MFS_dom"/>
</dbReference>
<evidence type="ECO:0000256" key="3">
    <source>
        <dbReference type="ARBA" id="ARBA00022692"/>
    </source>
</evidence>
<feature type="transmembrane region" description="Helical" evidence="6">
    <location>
        <begin position="187"/>
        <end position="206"/>
    </location>
</feature>
<comment type="subcellular location">
    <subcellularLocation>
        <location evidence="1">Cell membrane</location>
        <topology evidence="1">Multi-pass membrane protein</topology>
    </subcellularLocation>
</comment>
<dbReference type="InterPro" id="IPR011701">
    <property type="entry name" value="MFS"/>
</dbReference>
<gene>
    <name evidence="8" type="ORF">SAMN04489737_0284</name>
</gene>
<protein>
    <submittedName>
        <fullName evidence="8">Predicted arabinose efflux permease, MFS family</fullName>
    </submittedName>
</protein>
<evidence type="ECO:0000256" key="1">
    <source>
        <dbReference type="ARBA" id="ARBA00004651"/>
    </source>
</evidence>
<accession>A0A1H2LC68</accession>
<evidence type="ECO:0000256" key="4">
    <source>
        <dbReference type="ARBA" id="ARBA00022989"/>
    </source>
</evidence>
<sequence>MRARGYSFIFGCMPDRPCFVSKQEEKVRLPREIWVIVAASVVISLGYGIVAPVLPRFAIQFGVSTTLATLVVSAFAFTRLIFAPAAGRLSGRLGERRMYLLGIFIVALSSAASSVSQQYWHLLVLRGMGGFGSIMFSVAAMSLIIQLAPPHARGRASAAFGGGYLIGNIAGPALGAVIAPLGYRWPFLIYAVMLLISIAIVAYEIPADGHRRRKLRNMWLKRVTEDAHLPLENPAEQVSVLAKSDSANKRSVMSVNEAFQNPRFPLVLLTTFVQGWANMGMRVAVVPLLAGTIVVGPSWLPAGQWLAGGAMTTFALGNVVALLRAGHWTDSYGRRIVLLVGLFVSGVFTIALGFSASTVSFLLLCFFGGLGAGFIQPAQQGAIADVVGDRQGGRVVSFFQQFNDFGTILGPIIAGLIIDYSGYVAAYVVGGSVLIIAGLAWIFFDSADHETALDSQI</sequence>